<dbReference type="AlphaFoldDB" id="A0A558D5R3"/>
<reference evidence="1 2" key="1">
    <citation type="submission" date="2019-07" db="EMBL/GenBank/DDBJ databases">
        <authorList>
            <person name="Duangmal K."/>
            <person name="Teo W.F.A."/>
        </authorList>
    </citation>
    <scope>NUCLEOTIDE SEQUENCE [LARGE SCALE GENOMIC DNA]</scope>
    <source>
        <strain evidence="1 2">TBRC 6029</strain>
    </source>
</reference>
<evidence type="ECO:0000313" key="2">
    <source>
        <dbReference type="Proteomes" id="UP000320011"/>
    </source>
</evidence>
<gene>
    <name evidence="1" type="ORF">FNH05_08385</name>
</gene>
<accession>A0A558D5R3</accession>
<name>A0A558D5R3_9PSEU</name>
<organism evidence="1 2">
    <name type="scientific">Amycolatopsis rhizosphaerae</name>
    <dbReference type="NCBI Taxonomy" id="2053003"/>
    <lineage>
        <taxon>Bacteria</taxon>
        <taxon>Bacillati</taxon>
        <taxon>Actinomycetota</taxon>
        <taxon>Actinomycetes</taxon>
        <taxon>Pseudonocardiales</taxon>
        <taxon>Pseudonocardiaceae</taxon>
        <taxon>Amycolatopsis</taxon>
    </lineage>
</organism>
<comment type="caution">
    <text evidence="1">The sequence shown here is derived from an EMBL/GenBank/DDBJ whole genome shotgun (WGS) entry which is preliminary data.</text>
</comment>
<keyword evidence="2" id="KW-1185">Reference proteome</keyword>
<dbReference type="RefSeq" id="WP_144586758.1">
    <property type="nucleotide sequence ID" value="NZ_VJWX01000053.1"/>
</dbReference>
<evidence type="ECO:0000313" key="1">
    <source>
        <dbReference type="EMBL" id="TVT56342.1"/>
    </source>
</evidence>
<dbReference type="OrthoDB" id="3631735at2"/>
<protein>
    <submittedName>
        <fullName evidence="1">Uncharacterized protein</fullName>
    </submittedName>
</protein>
<dbReference type="Proteomes" id="UP000320011">
    <property type="component" value="Unassembled WGS sequence"/>
</dbReference>
<dbReference type="EMBL" id="VJWX01000053">
    <property type="protein sequence ID" value="TVT56342.1"/>
    <property type="molecule type" value="Genomic_DNA"/>
</dbReference>
<proteinExistence type="predicted"/>
<sequence>MFGELDARQALDAIMSRADVDGVRLQLSDRTSGTRWEGGQVDLADSDPGRSGCHIQVNAGSPIVEAMIAEVAGEDPTGKIRSMNGLVTLTLAGGEVDWSVVRAVWIAVRSLWGAIGYDEVSGFAADFDEL</sequence>
<reference evidence="1 2" key="2">
    <citation type="submission" date="2019-08" db="EMBL/GenBank/DDBJ databases">
        <title>Amycolatopsis acidicola sp. nov., isolated from peat swamp forest soil.</title>
        <authorList>
            <person name="Srisuk N."/>
        </authorList>
    </citation>
    <scope>NUCLEOTIDE SEQUENCE [LARGE SCALE GENOMIC DNA]</scope>
    <source>
        <strain evidence="1 2">TBRC 6029</strain>
    </source>
</reference>